<dbReference type="Pfam" id="PF03496">
    <property type="entry name" value="ADPrib_exo_Tox"/>
    <property type="match status" value="1"/>
</dbReference>
<dbReference type="EMBL" id="AZDU01000115">
    <property type="protein sequence ID" value="KRK96579.1"/>
    <property type="molecule type" value="Genomic_DNA"/>
</dbReference>
<dbReference type="Pfam" id="PF04233">
    <property type="entry name" value="Phage_Mu_F"/>
    <property type="match status" value="1"/>
</dbReference>
<dbReference type="InterPro" id="IPR003540">
    <property type="entry name" value="ADP-ribosyltransferase"/>
</dbReference>
<sequence length="239" mass="27826">MFNSKRLIRTEAAHLANQAKIDRWKARDVKYYRYVAVLDNRTSKICRSLNAKVLEVAKAQTGKNFPPMHPFCRSVAVMVPKLTDAEQYALNRYLSSDSYRLNNELRSHGINGLSDSYKEMVKDLDSALSKLPTYTSTRPLQRDYFMTDEGIKEFLKEHKQGSIFEDRSYISASKEHYAEGVEQIHIEIIYSVSGHDISLYNNQEQEVLFGRNTRFKIESVWEDADGIIQMKWRELNEPK</sequence>
<keyword evidence="4" id="KW-1185">Reference proteome</keyword>
<accession>A0A0R1LSL0</accession>
<dbReference type="SUPFAM" id="SSF56399">
    <property type="entry name" value="ADP-ribosylation"/>
    <property type="match status" value="1"/>
</dbReference>
<evidence type="ECO:0000259" key="2">
    <source>
        <dbReference type="Pfam" id="PF04233"/>
    </source>
</evidence>
<organism evidence="3 4">
    <name type="scientific">Lactobacillus equicursoris DSM 19284 = JCM 14600 = CIP 110162</name>
    <dbReference type="NCBI Taxonomy" id="1293597"/>
    <lineage>
        <taxon>Bacteria</taxon>
        <taxon>Bacillati</taxon>
        <taxon>Bacillota</taxon>
        <taxon>Bacilli</taxon>
        <taxon>Lactobacillales</taxon>
        <taxon>Lactobacillaceae</taxon>
        <taxon>Lactobacillus</taxon>
    </lineage>
</organism>
<proteinExistence type="predicted"/>
<dbReference type="STRING" id="1293597.FC20_GL000217"/>
<reference evidence="3 4" key="1">
    <citation type="journal article" date="2015" name="Genome Announc.">
        <title>Expanding the biotechnology potential of lactobacilli through comparative genomics of 213 strains and associated genera.</title>
        <authorList>
            <person name="Sun Z."/>
            <person name="Harris H.M."/>
            <person name="McCann A."/>
            <person name="Guo C."/>
            <person name="Argimon S."/>
            <person name="Zhang W."/>
            <person name="Yang X."/>
            <person name="Jeffery I.B."/>
            <person name="Cooney J.C."/>
            <person name="Kagawa T.F."/>
            <person name="Liu W."/>
            <person name="Song Y."/>
            <person name="Salvetti E."/>
            <person name="Wrobel A."/>
            <person name="Rasinkangas P."/>
            <person name="Parkhill J."/>
            <person name="Rea M.C."/>
            <person name="O'Sullivan O."/>
            <person name="Ritari J."/>
            <person name="Douillard F.P."/>
            <person name="Paul Ross R."/>
            <person name="Yang R."/>
            <person name="Briner A.E."/>
            <person name="Felis G.E."/>
            <person name="de Vos W.M."/>
            <person name="Barrangou R."/>
            <person name="Klaenhammer T.R."/>
            <person name="Caufield P.W."/>
            <person name="Cui Y."/>
            <person name="Zhang H."/>
            <person name="O'Toole P.W."/>
        </authorList>
    </citation>
    <scope>NUCLEOTIDE SEQUENCE [LARGE SCALE GENOMIC DNA]</scope>
    <source>
        <strain evidence="3 4">DSM 19284</strain>
    </source>
</reference>
<dbReference type="NCBIfam" id="TIGR01641">
    <property type="entry name" value="phageSPP1_gp7"/>
    <property type="match status" value="1"/>
</dbReference>
<comment type="caution">
    <text evidence="3">The sequence shown here is derived from an EMBL/GenBank/DDBJ whole genome shotgun (WGS) entry which is preliminary data.</text>
</comment>
<feature type="domain" description="ADP ribosyltransferase" evidence="1">
    <location>
        <begin position="80"/>
        <end position="222"/>
    </location>
</feature>
<feature type="domain" description="Phage head morphogenesis" evidence="2">
    <location>
        <begin position="5"/>
        <end position="76"/>
    </location>
</feature>
<dbReference type="Gene3D" id="3.90.176.10">
    <property type="entry name" value="Toxin ADP-ribosyltransferase, Chain A, domain 1"/>
    <property type="match status" value="1"/>
</dbReference>
<dbReference type="PATRIC" id="fig|1293597.4.peg.236"/>
<gene>
    <name evidence="3" type="ORF">FC20_GL000217</name>
</gene>
<dbReference type="AlphaFoldDB" id="A0A0R1LSL0"/>
<name>A0A0R1LSL0_9LACO</name>
<evidence type="ECO:0000313" key="4">
    <source>
        <dbReference type="Proteomes" id="UP000051074"/>
    </source>
</evidence>
<dbReference type="PROSITE" id="PS51996">
    <property type="entry name" value="TR_MART"/>
    <property type="match status" value="1"/>
</dbReference>
<evidence type="ECO:0000259" key="1">
    <source>
        <dbReference type="Pfam" id="PF03496"/>
    </source>
</evidence>
<dbReference type="eggNOG" id="COG2369">
    <property type="taxonomic scope" value="Bacteria"/>
</dbReference>
<dbReference type="Proteomes" id="UP000051074">
    <property type="component" value="Unassembled WGS sequence"/>
</dbReference>
<evidence type="ECO:0000313" key="3">
    <source>
        <dbReference type="EMBL" id="KRK96579.1"/>
    </source>
</evidence>
<dbReference type="GO" id="GO:0005576">
    <property type="term" value="C:extracellular region"/>
    <property type="evidence" value="ECO:0007669"/>
    <property type="project" value="InterPro"/>
</dbReference>
<protein>
    <submittedName>
        <fullName evidence="3">Phage head morphogenesis protein, SPP1 gp7 family</fullName>
    </submittedName>
</protein>
<dbReference type="InterPro" id="IPR006528">
    <property type="entry name" value="Phage_head_morphogenesis_dom"/>
</dbReference>